<feature type="domain" description="DUF4470" evidence="3">
    <location>
        <begin position="14"/>
        <end position="76"/>
    </location>
</feature>
<dbReference type="EMBL" id="JAAMPI010002048">
    <property type="protein sequence ID" value="KAF4619070.1"/>
    <property type="molecule type" value="Genomic_DNA"/>
</dbReference>
<comment type="caution">
    <text evidence="4">The sequence shown here is derived from an EMBL/GenBank/DDBJ whole genome shotgun (WGS) entry which is preliminary data.</text>
</comment>
<name>A0A8H4QWZ8_9HELO</name>
<organism evidence="4 5">
    <name type="scientific">Cudoniella acicularis</name>
    <dbReference type="NCBI Taxonomy" id="354080"/>
    <lineage>
        <taxon>Eukaryota</taxon>
        <taxon>Fungi</taxon>
        <taxon>Dikarya</taxon>
        <taxon>Ascomycota</taxon>
        <taxon>Pezizomycotina</taxon>
        <taxon>Leotiomycetes</taxon>
        <taxon>Helotiales</taxon>
        <taxon>Tricladiaceae</taxon>
        <taxon>Cudoniella</taxon>
    </lineage>
</organism>
<protein>
    <recommendedName>
        <fullName evidence="3">DUF4470 domain-containing protein</fullName>
    </recommendedName>
</protein>
<feature type="compositionally biased region" description="Basic and acidic residues" evidence="1">
    <location>
        <begin position="330"/>
        <end position="341"/>
    </location>
</feature>
<keyword evidence="2" id="KW-0812">Transmembrane</keyword>
<dbReference type="InterPro" id="IPR027974">
    <property type="entry name" value="DUF4470"/>
</dbReference>
<evidence type="ECO:0000259" key="3">
    <source>
        <dbReference type="Pfam" id="PF14737"/>
    </source>
</evidence>
<evidence type="ECO:0000313" key="5">
    <source>
        <dbReference type="Proteomes" id="UP000566819"/>
    </source>
</evidence>
<keyword evidence="5" id="KW-1185">Reference proteome</keyword>
<dbReference type="AlphaFoldDB" id="A0A8H4QWZ8"/>
<dbReference type="OrthoDB" id="5282002at2759"/>
<accession>A0A8H4QWZ8</accession>
<evidence type="ECO:0000256" key="1">
    <source>
        <dbReference type="SAM" id="MobiDB-lite"/>
    </source>
</evidence>
<dbReference type="Pfam" id="PF14737">
    <property type="entry name" value="DUF4470"/>
    <property type="match status" value="1"/>
</dbReference>
<keyword evidence="2" id="KW-1133">Transmembrane helix</keyword>
<keyword evidence="2" id="KW-0472">Membrane</keyword>
<evidence type="ECO:0000313" key="4">
    <source>
        <dbReference type="EMBL" id="KAF4619070.1"/>
    </source>
</evidence>
<gene>
    <name evidence="4" type="ORF">G7Y89_g14776</name>
</gene>
<sequence>MMCSIWNKTRGKTSGDIRNVLKTVNAIPLDYKQKCDIINDLETETALRNPIILLLTFLFLDGSASELIIHLWYSAALPGEMYIVSIAETVLPLIIDICDKIKNKPAENIISKVWKFGSSSLRFTFKQGDWMRLLNILELKDTLPIAEARENRIKVMDLSLSEDRQGWLERHWFMYHPYHRLCNKKFRDTGILLPFEHSKEGFNIPNPTLYNTKGEWQHRPNLHFDRIETSNIADDGQLGIAPYTRSPLLKTKEENPRATPLTHFIHLDQDINTHVSRFNFKEPKTPADQARIHALIKESLPLFGQNLGLYTLHDVFVEWKCHGRPLKSTQNDRPKEKEKTADGGARGGWNKMMAENGVNVKFPSFSGRAATMHVDDVPPDVAEMVAGMGIGEGGSGMLRGVFSKC</sequence>
<feature type="transmembrane region" description="Helical" evidence="2">
    <location>
        <begin position="51"/>
        <end position="73"/>
    </location>
</feature>
<proteinExistence type="predicted"/>
<evidence type="ECO:0000256" key="2">
    <source>
        <dbReference type="SAM" id="Phobius"/>
    </source>
</evidence>
<feature type="region of interest" description="Disordered" evidence="1">
    <location>
        <begin position="325"/>
        <end position="350"/>
    </location>
</feature>
<dbReference type="Proteomes" id="UP000566819">
    <property type="component" value="Unassembled WGS sequence"/>
</dbReference>
<reference evidence="4 5" key="1">
    <citation type="submission" date="2020-03" db="EMBL/GenBank/DDBJ databases">
        <title>Draft Genome Sequence of Cudoniella acicularis.</title>
        <authorList>
            <person name="Buettner E."/>
            <person name="Kellner H."/>
        </authorList>
    </citation>
    <scope>NUCLEOTIDE SEQUENCE [LARGE SCALE GENOMIC DNA]</scope>
    <source>
        <strain evidence="4 5">DSM 108380</strain>
    </source>
</reference>